<sequence length="80" mass="9164">MALATYQEAQSYLKVLPLLQEFPKQPFFMVYDLEADVLYIDFHAPPEPAQDSELTNEDIIIRYGLDDAIIGLTILHASHR</sequence>
<gene>
    <name evidence="1" type="ORF">PROH_08960</name>
    <name evidence="2" type="ORF">PROH_09225</name>
</gene>
<proteinExistence type="predicted"/>
<dbReference type="RefSeq" id="WP_017711254.1">
    <property type="nucleotide sequence ID" value="NZ_KB235933.1"/>
</dbReference>
<reference evidence="2 3" key="1">
    <citation type="submission" date="2012-04" db="EMBL/GenBank/DDBJ databases">
        <authorList>
            <person name="Shanker A."/>
            <person name="Yadav P."/>
            <person name="Khan S."/>
            <person name="Sharma V."/>
        </authorList>
    </citation>
    <scope>NUCLEOTIDE SEQUENCE [LARGE SCALE GENOMIC DNA]</scope>
    <source>
        <strain evidence="2">CALU 1027</strain>
    </source>
</reference>
<dbReference type="STRING" id="317619.GCA_000332315_00594"/>
<reference evidence="2 3" key="2">
    <citation type="submission" date="2015-04" db="EMBL/GenBank/DDBJ databases">
        <authorList>
            <person name="Syromyatnikov M.Y."/>
            <person name="Popov V.N."/>
        </authorList>
    </citation>
    <scope>NUCLEOTIDE SEQUENCE [LARGE SCALE GENOMIC DNA]</scope>
    <source>
        <strain evidence="2">CALU 1027</strain>
    </source>
</reference>
<evidence type="ECO:0008006" key="4">
    <source>
        <dbReference type="Google" id="ProtNLM"/>
    </source>
</evidence>
<dbReference type="eggNOG" id="COG5428">
    <property type="taxonomic scope" value="Bacteria"/>
</dbReference>
<dbReference type="AlphaFoldDB" id="A0A0M2Q000"/>
<keyword evidence="3" id="KW-1185">Reference proteome</keyword>
<dbReference type="EMBL" id="AJTX02000004">
    <property type="protein sequence ID" value="KKI99922.1"/>
    <property type="molecule type" value="Genomic_DNA"/>
</dbReference>
<protein>
    <recommendedName>
        <fullName evidence="4">DUF2283 domain-containing protein</fullName>
    </recommendedName>
</protein>
<name>A0A0M2Q000_PROHO</name>
<dbReference type="OrthoDB" id="2112472at2"/>
<organism evidence="2 3">
    <name type="scientific">Prochlorothrix hollandica PCC 9006 = CALU 1027</name>
    <dbReference type="NCBI Taxonomy" id="317619"/>
    <lineage>
        <taxon>Bacteria</taxon>
        <taxon>Bacillati</taxon>
        <taxon>Cyanobacteriota</taxon>
        <taxon>Cyanophyceae</taxon>
        <taxon>Prochlorotrichales</taxon>
        <taxon>Prochlorotrichaceae</taxon>
        <taxon>Prochlorothrix</taxon>
    </lineage>
</organism>
<evidence type="ECO:0000313" key="2">
    <source>
        <dbReference type="EMBL" id="KKI99961.1"/>
    </source>
</evidence>
<dbReference type="Proteomes" id="UP000034681">
    <property type="component" value="Unassembled WGS sequence"/>
</dbReference>
<comment type="caution">
    <text evidence="2">The sequence shown here is derived from an EMBL/GenBank/DDBJ whole genome shotgun (WGS) entry which is preliminary data.</text>
</comment>
<evidence type="ECO:0000313" key="1">
    <source>
        <dbReference type="EMBL" id="KKI99922.1"/>
    </source>
</evidence>
<dbReference type="Pfam" id="PF10049">
    <property type="entry name" value="DUF2283"/>
    <property type="match status" value="1"/>
</dbReference>
<dbReference type="EMBL" id="AJTX02000004">
    <property type="protein sequence ID" value="KKI99961.1"/>
    <property type="molecule type" value="Genomic_DNA"/>
</dbReference>
<dbReference type="InterPro" id="IPR019270">
    <property type="entry name" value="DUF2283"/>
</dbReference>
<evidence type="ECO:0000313" key="3">
    <source>
        <dbReference type="Proteomes" id="UP000034681"/>
    </source>
</evidence>
<accession>A0A0M2Q000</accession>